<proteinExistence type="predicted"/>
<evidence type="ECO:0000259" key="1">
    <source>
        <dbReference type="Pfam" id="PF00144"/>
    </source>
</evidence>
<keyword evidence="3" id="KW-1185">Reference proteome</keyword>
<dbReference type="InterPro" id="IPR052907">
    <property type="entry name" value="Beta-lactamase/esterase"/>
</dbReference>
<dbReference type="EMBL" id="FOEF01000002">
    <property type="protein sequence ID" value="SEO85624.1"/>
    <property type="molecule type" value="Genomic_DNA"/>
</dbReference>
<dbReference type="Proteomes" id="UP000198582">
    <property type="component" value="Unassembled WGS sequence"/>
</dbReference>
<dbReference type="OrthoDB" id="3422781at2"/>
<evidence type="ECO:0000313" key="2">
    <source>
        <dbReference type="EMBL" id="SEO85624.1"/>
    </source>
</evidence>
<accession>A0A1H8T4P9</accession>
<dbReference type="SUPFAM" id="SSF56601">
    <property type="entry name" value="beta-lactamase/transpeptidase-like"/>
    <property type="match status" value="1"/>
</dbReference>
<dbReference type="Gene3D" id="3.40.710.10">
    <property type="entry name" value="DD-peptidase/beta-lactamase superfamily"/>
    <property type="match status" value="1"/>
</dbReference>
<gene>
    <name evidence="2" type="ORF">SAMN04489732_102418</name>
</gene>
<dbReference type="RefSeq" id="WP_091613945.1">
    <property type="nucleotide sequence ID" value="NZ_FOEF01000002.1"/>
</dbReference>
<feature type="domain" description="Beta-lactamase-related" evidence="1">
    <location>
        <begin position="17"/>
        <end position="355"/>
    </location>
</feature>
<dbReference type="InterPro" id="IPR001466">
    <property type="entry name" value="Beta-lactam-related"/>
</dbReference>
<reference evidence="2 3" key="1">
    <citation type="submission" date="2016-10" db="EMBL/GenBank/DDBJ databases">
        <authorList>
            <person name="de Groot N.N."/>
        </authorList>
    </citation>
    <scope>NUCLEOTIDE SEQUENCE [LARGE SCALE GENOMIC DNA]</scope>
    <source>
        <strain evidence="2 3">DSM 44993</strain>
    </source>
</reference>
<dbReference type="InterPro" id="IPR012338">
    <property type="entry name" value="Beta-lactam/transpept-like"/>
</dbReference>
<protein>
    <submittedName>
        <fullName evidence="2">CubicO group peptidase, beta-lactamase class C family</fullName>
    </submittedName>
</protein>
<evidence type="ECO:0000313" key="3">
    <source>
        <dbReference type="Proteomes" id="UP000198582"/>
    </source>
</evidence>
<name>A0A1H8T4P9_9PSEU</name>
<organism evidence="2 3">
    <name type="scientific">Amycolatopsis saalfeldensis</name>
    <dbReference type="NCBI Taxonomy" id="394193"/>
    <lineage>
        <taxon>Bacteria</taxon>
        <taxon>Bacillati</taxon>
        <taxon>Actinomycetota</taxon>
        <taxon>Actinomycetes</taxon>
        <taxon>Pseudonocardiales</taxon>
        <taxon>Pseudonocardiaceae</taxon>
        <taxon>Amycolatopsis</taxon>
    </lineage>
</organism>
<dbReference type="Pfam" id="PF00144">
    <property type="entry name" value="Beta-lactamase"/>
    <property type="match status" value="1"/>
</dbReference>
<dbReference type="PANTHER" id="PTHR43319:SF3">
    <property type="entry name" value="BETA-LACTAMASE-RELATED DOMAIN-CONTAINING PROTEIN"/>
    <property type="match status" value="1"/>
</dbReference>
<dbReference type="PANTHER" id="PTHR43319">
    <property type="entry name" value="BETA-LACTAMASE-RELATED"/>
    <property type="match status" value="1"/>
</dbReference>
<dbReference type="AlphaFoldDB" id="A0A1H8T4P9"/>
<sequence length="374" mass="39291">MTVHGEVRPGFEAVQDAFADIVAASSGGVAFSVVRRGEPLVELWGGSASPGVPWTRDTRVVVFSGTKGIVATVVAVLTAHGLLGPGERVARYWPEFAAAGKADVPVSQVLAHSVGLPYVEPDLPMADNAANAAALAAQRPLWTPGTKVAYHALTYGYLVTELVHRVTGQRVGELVQELLAAPHDLDLRLGTPPTVPVATLQRAPGYRISTFLQDPERRRIVERMYRGLLDSTDTMNSPAYRGAELAAGGAVATAGAMARLYDLVLTGALLPAAVLAQATRTWSEGIDAINDRPLRFGLGYELADPIGTYGPPTADPAAFGHSGAGGGRHGAWPSRGVGFSFATNELQAEDVDMRASSLLAALDGALRTQERNGK</sequence>
<dbReference type="STRING" id="394193.SAMN04489732_102418"/>